<dbReference type="GO" id="GO:0012505">
    <property type="term" value="C:endomembrane system"/>
    <property type="evidence" value="ECO:0007669"/>
    <property type="project" value="UniProtKB-SubCell"/>
</dbReference>
<organism evidence="8 9">
    <name type="scientific">Trapa incisa</name>
    <dbReference type="NCBI Taxonomy" id="236973"/>
    <lineage>
        <taxon>Eukaryota</taxon>
        <taxon>Viridiplantae</taxon>
        <taxon>Streptophyta</taxon>
        <taxon>Embryophyta</taxon>
        <taxon>Tracheophyta</taxon>
        <taxon>Spermatophyta</taxon>
        <taxon>Magnoliopsida</taxon>
        <taxon>eudicotyledons</taxon>
        <taxon>Gunneridae</taxon>
        <taxon>Pentapetalae</taxon>
        <taxon>rosids</taxon>
        <taxon>malvids</taxon>
        <taxon>Myrtales</taxon>
        <taxon>Lythraceae</taxon>
        <taxon>Trapa</taxon>
    </lineage>
</organism>
<feature type="transmembrane region" description="Helical" evidence="7">
    <location>
        <begin position="35"/>
        <end position="59"/>
    </location>
</feature>
<name>A0AAN7JJ99_9MYRT</name>
<keyword evidence="5 7" id="KW-0472">Membrane</keyword>
<evidence type="ECO:0000256" key="5">
    <source>
        <dbReference type="ARBA" id="ARBA00023136"/>
    </source>
</evidence>
<keyword evidence="4 7" id="KW-1133">Transmembrane helix</keyword>
<evidence type="ECO:0000256" key="4">
    <source>
        <dbReference type="ARBA" id="ARBA00022989"/>
    </source>
</evidence>
<proteinExistence type="inferred from homology"/>
<evidence type="ECO:0000313" key="9">
    <source>
        <dbReference type="Proteomes" id="UP001345219"/>
    </source>
</evidence>
<accession>A0AAN7JJ99</accession>
<dbReference type="AlphaFoldDB" id="A0AAN7JJ99"/>
<evidence type="ECO:0000313" key="8">
    <source>
        <dbReference type="EMBL" id="KAK4746634.1"/>
    </source>
</evidence>
<sequence length="144" mass="16127">MADLQLLTSYSAPLVLMITRNITSHIASQKNIITYTACIQMCACRFTSAVAFFLLLTAAAMNERHSEDNSNFKNYYCYIVKPGVFAAGAALSLVSVILGMLYYLIFTSQQESDAADSGLPEPHIQRRRDPVFVHEDTYMRRQSA</sequence>
<dbReference type="EMBL" id="JAXIOK010000020">
    <property type="protein sequence ID" value="KAK4746634.1"/>
    <property type="molecule type" value="Genomic_DNA"/>
</dbReference>
<reference evidence="8 9" key="1">
    <citation type="journal article" date="2023" name="Hortic Res">
        <title>Pangenome of water caltrop reveals structural variations and asymmetric subgenome divergence after allopolyploidization.</title>
        <authorList>
            <person name="Zhang X."/>
            <person name="Chen Y."/>
            <person name="Wang L."/>
            <person name="Yuan Y."/>
            <person name="Fang M."/>
            <person name="Shi L."/>
            <person name="Lu R."/>
            <person name="Comes H.P."/>
            <person name="Ma Y."/>
            <person name="Chen Y."/>
            <person name="Huang G."/>
            <person name="Zhou Y."/>
            <person name="Zheng Z."/>
            <person name="Qiu Y."/>
        </authorList>
    </citation>
    <scope>NUCLEOTIDE SEQUENCE [LARGE SCALE GENOMIC DNA]</scope>
    <source>
        <tissue evidence="8">Roots</tissue>
    </source>
</reference>
<evidence type="ECO:0000256" key="7">
    <source>
        <dbReference type="SAM" id="Phobius"/>
    </source>
</evidence>
<gene>
    <name evidence="8" type="ORF">SAY87_025671</name>
</gene>
<dbReference type="Pfam" id="PF06749">
    <property type="entry name" value="DUF1218"/>
    <property type="match status" value="1"/>
</dbReference>
<comment type="caution">
    <text evidence="8">The sequence shown here is derived from an EMBL/GenBank/DDBJ whole genome shotgun (WGS) entry which is preliminary data.</text>
</comment>
<keyword evidence="9" id="KW-1185">Reference proteome</keyword>
<evidence type="ECO:0000256" key="2">
    <source>
        <dbReference type="ARBA" id="ARBA00022692"/>
    </source>
</evidence>
<dbReference type="Proteomes" id="UP001345219">
    <property type="component" value="Chromosome 20"/>
</dbReference>
<dbReference type="PANTHER" id="PTHR31769">
    <property type="entry name" value="OS07G0462200 PROTEIN-RELATED"/>
    <property type="match status" value="1"/>
</dbReference>
<dbReference type="InterPro" id="IPR009606">
    <property type="entry name" value="DEAL/Modifying_wall_lignin1/2"/>
</dbReference>
<comment type="similarity">
    <text evidence="6">Belongs to the DESIGUAL family.</text>
</comment>
<keyword evidence="2 7" id="KW-0812">Transmembrane</keyword>
<protein>
    <submittedName>
        <fullName evidence="8">Uncharacterized protein</fullName>
    </submittedName>
</protein>
<keyword evidence="3" id="KW-0732">Signal</keyword>
<evidence type="ECO:0000256" key="1">
    <source>
        <dbReference type="ARBA" id="ARBA00004127"/>
    </source>
</evidence>
<evidence type="ECO:0000256" key="3">
    <source>
        <dbReference type="ARBA" id="ARBA00022729"/>
    </source>
</evidence>
<comment type="subcellular location">
    <subcellularLocation>
        <location evidence="1">Endomembrane system</location>
        <topology evidence="1">Multi-pass membrane protein</topology>
    </subcellularLocation>
</comment>
<feature type="transmembrane region" description="Helical" evidence="7">
    <location>
        <begin position="79"/>
        <end position="105"/>
    </location>
</feature>
<dbReference type="InterPro" id="IPR052222">
    <property type="entry name" value="DESIGUAL"/>
</dbReference>
<evidence type="ECO:0000256" key="6">
    <source>
        <dbReference type="ARBA" id="ARBA00029467"/>
    </source>
</evidence>